<feature type="signal peptide" evidence="2">
    <location>
        <begin position="1"/>
        <end position="34"/>
    </location>
</feature>
<comment type="caution">
    <text evidence="3">The sequence shown here is derived from an EMBL/GenBank/DDBJ whole genome shotgun (WGS) entry which is preliminary data.</text>
</comment>
<keyword evidence="1 2" id="KW-0732">Signal</keyword>
<name>A0A4Y3VP14_9ACTN</name>
<gene>
    <name evidence="3" type="ORF">SSP24_64070</name>
</gene>
<dbReference type="Pfam" id="PF13517">
    <property type="entry name" value="FG-GAP_3"/>
    <property type="match status" value="1"/>
</dbReference>
<dbReference type="SUPFAM" id="SSF69318">
    <property type="entry name" value="Integrin alpha N-terminal domain"/>
    <property type="match status" value="1"/>
</dbReference>
<dbReference type="EMBL" id="BJND01000057">
    <property type="protein sequence ID" value="GEC08752.1"/>
    <property type="molecule type" value="Genomic_DNA"/>
</dbReference>
<sequence length="758" mass="79421">MIHVRPARHQLVAAVTTVLAATVGASLATAPAIAATPTAAVAADAGPADTQATVDGVISIPRTDQILSVGPTGFLSVERRWDHTYYRWTSTVDGTTTSLPEWYSGYRGGGSDTVVAKEDGTTRYLLHDMSSPGSDPAVVNQTDTRLYWKGVVGRTLVFSSWDSQSKVGQLRLIGEGNQAGSDRQVTGLTPNSRIQSVEALSNSSALVRYVSADADTDRSYLAVVDVATASVVEKREVGVSAYDTDTALSGERWVWVDAPTSAHAKLMYATRDGSGSTPAVEAADLGNSVRPHIGVLGDWVTYATPGGAAATEASPRFALSAVNLVDGSTVKLLDHASSTVPTTDGALLVRGGTVAHGEGVYRIALGADGKPTATLIASTGEPTVLTLHTAAIPPVVDLDKNNGQALLRWVLSRTNAQGSVTVRHVGTGRSVRYDFAQAATYEDKGSVDFRWDGMLPNAEGMKEFAPSGDYAWDFTATPLNGIGPDVAQTGTFKVTRTTGLHDYTDNSTPDLLSRDAAGVLWRDDSAKVASAPQPYSTGRVKVGGGWQIYNQLEAVGNIAGSPAGDLVARDKVGVLWLYQGNGNGNFASRTKIGSGWQVYNNITGGSDLDDDRKSDLLATDAAGDLWFYKGTGSTSAPFASRKKIGRGWGIYNQLTATGNITGTSAGDLVARDKAGVLWLYEGKGDGTYAPRTRIGGGWGVFTHLVGIGDADRDGRADLYAVGTSGAKFYAGTGDTAVPFKPAAPGNLLWDSAPVNSVF</sequence>
<proteinExistence type="predicted"/>
<dbReference type="RefSeq" id="WP_141313464.1">
    <property type="nucleotide sequence ID" value="NZ_BJND01000057.1"/>
</dbReference>
<protein>
    <recommendedName>
        <fullName evidence="5">VCBS repeat-containing protein</fullName>
    </recommendedName>
</protein>
<evidence type="ECO:0000256" key="2">
    <source>
        <dbReference type="SAM" id="SignalP"/>
    </source>
</evidence>
<evidence type="ECO:0008006" key="5">
    <source>
        <dbReference type="Google" id="ProtNLM"/>
    </source>
</evidence>
<accession>A0A4Y3VP14</accession>
<dbReference type="AlphaFoldDB" id="A0A4Y3VP14"/>
<dbReference type="InterPro" id="IPR028994">
    <property type="entry name" value="Integrin_alpha_N"/>
</dbReference>
<organism evidence="3 4">
    <name type="scientific">Streptomyces spinoverrucosus</name>
    <dbReference type="NCBI Taxonomy" id="284043"/>
    <lineage>
        <taxon>Bacteria</taxon>
        <taxon>Bacillati</taxon>
        <taxon>Actinomycetota</taxon>
        <taxon>Actinomycetes</taxon>
        <taxon>Kitasatosporales</taxon>
        <taxon>Streptomycetaceae</taxon>
        <taxon>Streptomyces</taxon>
    </lineage>
</organism>
<keyword evidence="4" id="KW-1185">Reference proteome</keyword>
<feature type="chain" id="PRO_5021479200" description="VCBS repeat-containing protein" evidence="2">
    <location>
        <begin position="35"/>
        <end position="758"/>
    </location>
</feature>
<reference evidence="3 4" key="1">
    <citation type="submission" date="2019-06" db="EMBL/GenBank/DDBJ databases">
        <title>Whole genome shotgun sequence of Streptomyces spinoverrucosus NBRC 14228.</title>
        <authorList>
            <person name="Hosoyama A."/>
            <person name="Uohara A."/>
            <person name="Ohji S."/>
            <person name="Ichikawa N."/>
        </authorList>
    </citation>
    <scope>NUCLEOTIDE SEQUENCE [LARGE SCALE GENOMIC DNA]</scope>
    <source>
        <strain evidence="3 4">NBRC 14228</strain>
    </source>
</reference>
<evidence type="ECO:0000313" key="4">
    <source>
        <dbReference type="Proteomes" id="UP000317881"/>
    </source>
</evidence>
<evidence type="ECO:0000313" key="3">
    <source>
        <dbReference type="EMBL" id="GEC08752.1"/>
    </source>
</evidence>
<dbReference type="Proteomes" id="UP000317881">
    <property type="component" value="Unassembled WGS sequence"/>
</dbReference>
<evidence type="ECO:0000256" key="1">
    <source>
        <dbReference type="ARBA" id="ARBA00022729"/>
    </source>
</evidence>
<dbReference type="InterPro" id="IPR013517">
    <property type="entry name" value="FG-GAP"/>
</dbReference>
<dbReference type="OrthoDB" id="3921761at2"/>